<keyword evidence="1" id="KW-1133">Transmembrane helix</keyword>
<proteinExistence type="predicted"/>
<keyword evidence="1" id="KW-0472">Membrane</keyword>
<dbReference type="AlphaFoldDB" id="A0A9N9D9J4"/>
<evidence type="ECO:0000313" key="3">
    <source>
        <dbReference type="Proteomes" id="UP000789831"/>
    </source>
</evidence>
<evidence type="ECO:0000256" key="1">
    <source>
        <dbReference type="SAM" id="Phobius"/>
    </source>
</evidence>
<gene>
    <name evidence="2" type="ORF">AGERDE_LOCUS10563</name>
</gene>
<sequence length="380" mass="44034">MDRNNDQKKKHRKPIIRLIRKFFVDIVPKRKTEPTFFHVIKFVFIYLVYLGTLAYLIHLILKFVEEVPHLTTFVKPEESIPAPVFGFVGAFDFNVTCNFLNNEYDVINSNDGKKCVDFLKEVSIDGSTVHFFDIIDEPELSLNDRPVWSSSGIYIFLFDASFYDTVFKKGGTSEVYDESLYSNMYLVPRNQRSIVRYNRVINKDLDGHKFRNRLGTAAKPSKYMVINTKIQSVSPFDASSFKYYATLEIYYDHRLVTEHEQVREKTILSILSSLGGGFSLGMAVYAFCFGAPQIGPWGWAQEVYGCRHRLKVKLSENFQDFIPLVDENPEYKDLGVSDSDRITTLERRSQALELLLKEYVMDVGDLYDLTNSHRKQQETL</sequence>
<feature type="transmembrane region" description="Helical" evidence="1">
    <location>
        <begin position="39"/>
        <end position="61"/>
    </location>
</feature>
<accession>A0A9N9D9J4</accession>
<dbReference type="OrthoDB" id="2380438at2759"/>
<reference evidence="2" key="1">
    <citation type="submission" date="2021-06" db="EMBL/GenBank/DDBJ databases">
        <authorList>
            <person name="Kallberg Y."/>
            <person name="Tangrot J."/>
            <person name="Rosling A."/>
        </authorList>
    </citation>
    <scope>NUCLEOTIDE SEQUENCE</scope>
    <source>
        <strain evidence="2">MT106</strain>
    </source>
</reference>
<dbReference type="Proteomes" id="UP000789831">
    <property type="component" value="Unassembled WGS sequence"/>
</dbReference>
<evidence type="ECO:0000313" key="2">
    <source>
        <dbReference type="EMBL" id="CAG8631886.1"/>
    </source>
</evidence>
<comment type="caution">
    <text evidence="2">The sequence shown here is derived from an EMBL/GenBank/DDBJ whole genome shotgun (WGS) entry which is preliminary data.</text>
</comment>
<keyword evidence="3" id="KW-1185">Reference proteome</keyword>
<organism evidence="2 3">
    <name type="scientific">Ambispora gerdemannii</name>
    <dbReference type="NCBI Taxonomy" id="144530"/>
    <lineage>
        <taxon>Eukaryota</taxon>
        <taxon>Fungi</taxon>
        <taxon>Fungi incertae sedis</taxon>
        <taxon>Mucoromycota</taxon>
        <taxon>Glomeromycotina</taxon>
        <taxon>Glomeromycetes</taxon>
        <taxon>Archaeosporales</taxon>
        <taxon>Ambisporaceae</taxon>
        <taxon>Ambispora</taxon>
    </lineage>
</organism>
<dbReference type="EMBL" id="CAJVPL010003401">
    <property type="protein sequence ID" value="CAG8631886.1"/>
    <property type="molecule type" value="Genomic_DNA"/>
</dbReference>
<keyword evidence="1" id="KW-0812">Transmembrane</keyword>
<protein>
    <submittedName>
        <fullName evidence="2">6433_t:CDS:1</fullName>
    </submittedName>
</protein>
<name>A0A9N9D9J4_9GLOM</name>